<evidence type="ECO:0000313" key="3">
    <source>
        <dbReference type="Proteomes" id="UP001409585"/>
    </source>
</evidence>
<dbReference type="InterPro" id="IPR002575">
    <property type="entry name" value="Aminoglycoside_PTrfase"/>
</dbReference>
<name>A0AAV3UAJ5_9ALTE</name>
<protein>
    <recommendedName>
        <fullName evidence="1">Aminoglycoside phosphotransferase domain-containing protein</fullName>
    </recommendedName>
</protein>
<reference evidence="3" key="1">
    <citation type="journal article" date="2019" name="Int. J. Syst. Evol. Microbiol.">
        <title>The Global Catalogue of Microorganisms (GCM) 10K type strain sequencing project: providing services to taxonomists for standard genome sequencing and annotation.</title>
        <authorList>
            <consortium name="The Broad Institute Genomics Platform"/>
            <consortium name="The Broad Institute Genome Sequencing Center for Infectious Disease"/>
            <person name="Wu L."/>
            <person name="Ma J."/>
        </authorList>
    </citation>
    <scope>NUCLEOTIDE SEQUENCE [LARGE SCALE GENOMIC DNA]</scope>
    <source>
        <strain evidence="3">JCM 19134</strain>
    </source>
</reference>
<dbReference type="Pfam" id="PF01636">
    <property type="entry name" value="APH"/>
    <property type="match status" value="1"/>
</dbReference>
<dbReference type="RefSeq" id="WP_345427966.1">
    <property type="nucleotide sequence ID" value="NZ_AP031496.1"/>
</dbReference>
<dbReference type="InterPro" id="IPR051678">
    <property type="entry name" value="AGP_Transferase"/>
</dbReference>
<sequence length="264" mass="30114">MNPSQLAPVKDRAYLSALTTWPSWPLKLSAEPEVLGEITGGKTNRSWLIKADVGNQHALLVLRLFATNSEALGICRQREFAIHSAVAEINLAPNIVYWDHQLGFSIITAVTGDTWQNSDFNDPEKTSQLNRAITQYQQLQLSSLVKFNYLEYLEAYAVSAAPLLPEQSQKDWQDFRNRLSVWQNSDWQPAITHHDLNPSNIITCGDSLKIIDWEYAGLGHPQFDRLGISASLNACSDQLILRELRYWLERLWYIQVTELRKESS</sequence>
<dbReference type="Proteomes" id="UP001409585">
    <property type="component" value="Unassembled WGS sequence"/>
</dbReference>
<keyword evidence="3" id="KW-1185">Reference proteome</keyword>
<dbReference type="PANTHER" id="PTHR21310">
    <property type="entry name" value="AMINOGLYCOSIDE PHOSPHOTRANSFERASE-RELATED-RELATED"/>
    <property type="match status" value="1"/>
</dbReference>
<dbReference type="AlphaFoldDB" id="A0AAV3UAJ5"/>
<dbReference type="Gene3D" id="3.30.200.20">
    <property type="entry name" value="Phosphorylase Kinase, domain 1"/>
    <property type="match status" value="1"/>
</dbReference>
<dbReference type="Gene3D" id="3.90.1200.10">
    <property type="match status" value="1"/>
</dbReference>
<feature type="domain" description="Aminoglycoside phosphotransferase" evidence="1">
    <location>
        <begin position="37"/>
        <end position="224"/>
    </location>
</feature>
<dbReference type="EMBL" id="BAABLX010000079">
    <property type="protein sequence ID" value="GAA4961022.1"/>
    <property type="molecule type" value="Genomic_DNA"/>
</dbReference>
<evidence type="ECO:0000259" key="1">
    <source>
        <dbReference type="Pfam" id="PF01636"/>
    </source>
</evidence>
<accession>A0AAV3UAJ5</accession>
<organism evidence="2 3">
    <name type="scientific">Halioxenophilus aromaticivorans</name>
    <dbReference type="NCBI Taxonomy" id="1306992"/>
    <lineage>
        <taxon>Bacteria</taxon>
        <taxon>Pseudomonadati</taxon>
        <taxon>Pseudomonadota</taxon>
        <taxon>Gammaproteobacteria</taxon>
        <taxon>Alteromonadales</taxon>
        <taxon>Alteromonadaceae</taxon>
        <taxon>Halioxenophilus</taxon>
    </lineage>
</organism>
<dbReference type="InterPro" id="IPR011009">
    <property type="entry name" value="Kinase-like_dom_sf"/>
</dbReference>
<dbReference type="SUPFAM" id="SSF56112">
    <property type="entry name" value="Protein kinase-like (PK-like)"/>
    <property type="match status" value="1"/>
</dbReference>
<comment type="caution">
    <text evidence="2">The sequence shown here is derived from an EMBL/GenBank/DDBJ whole genome shotgun (WGS) entry which is preliminary data.</text>
</comment>
<evidence type="ECO:0000313" key="2">
    <source>
        <dbReference type="EMBL" id="GAA4961022.1"/>
    </source>
</evidence>
<gene>
    <name evidence="2" type="ORF">GCM10025791_48090</name>
</gene>
<proteinExistence type="predicted"/>